<reference evidence="2 3" key="1">
    <citation type="journal article" date="2021" name="BMC Genomics">
        <title>Datura genome reveals duplications of psychoactive alkaloid biosynthetic genes and high mutation rate following tissue culture.</title>
        <authorList>
            <person name="Rajewski A."/>
            <person name="Carter-House D."/>
            <person name="Stajich J."/>
            <person name="Litt A."/>
        </authorList>
    </citation>
    <scope>NUCLEOTIDE SEQUENCE [LARGE SCALE GENOMIC DNA]</scope>
    <source>
        <strain evidence="2">AR-01</strain>
    </source>
</reference>
<dbReference type="EMBL" id="JACEIK010001119">
    <property type="protein sequence ID" value="MCD7466194.1"/>
    <property type="molecule type" value="Genomic_DNA"/>
</dbReference>
<proteinExistence type="predicted"/>
<protein>
    <submittedName>
        <fullName evidence="2">Uncharacterized protein</fullName>
    </submittedName>
</protein>
<feature type="region of interest" description="Disordered" evidence="1">
    <location>
        <begin position="1"/>
        <end position="27"/>
    </location>
</feature>
<evidence type="ECO:0000256" key="1">
    <source>
        <dbReference type="SAM" id="MobiDB-lite"/>
    </source>
</evidence>
<evidence type="ECO:0000313" key="3">
    <source>
        <dbReference type="Proteomes" id="UP000823775"/>
    </source>
</evidence>
<gene>
    <name evidence="2" type="ORF">HAX54_002646</name>
</gene>
<sequence>MLSVSLCPTTAKSSASSQHSASSKSADAGKLRELYKMSLKYTDFSQLQVARRRWRESMVGSSSFRFSNLLFRRMIVGEHESIVSACKVNFHIGRDESRESIPQTTWERVRQIDELIGYEEVI</sequence>
<dbReference type="Proteomes" id="UP000823775">
    <property type="component" value="Unassembled WGS sequence"/>
</dbReference>
<organism evidence="2 3">
    <name type="scientific">Datura stramonium</name>
    <name type="common">Jimsonweed</name>
    <name type="synonym">Common thornapple</name>
    <dbReference type="NCBI Taxonomy" id="4076"/>
    <lineage>
        <taxon>Eukaryota</taxon>
        <taxon>Viridiplantae</taxon>
        <taxon>Streptophyta</taxon>
        <taxon>Embryophyta</taxon>
        <taxon>Tracheophyta</taxon>
        <taxon>Spermatophyta</taxon>
        <taxon>Magnoliopsida</taxon>
        <taxon>eudicotyledons</taxon>
        <taxon>Gunneridae</taxon>
        <taxon>Pentapetalae</taxon>
        <taxon>asterids</taxon>
        <taxon>lamiids</taxon>
        <taxon>Solanales</taxon>
        <taxon>Solanaceae</taxon>
        <taxon>Solanoideae</taxon>
        <taxon>Datureae</taxon>
        <taxon>Datura</taxon>
    </lineage>
</organism>
<comment type="caution">
    <text evidence="2">The sequence shown here is derived from an EMBL/GenBank/DDBJ whole genome shotgun (WGS) entry which is preliminary data.</text>
</comment>
<keyword evidence="3" id="KW-1185">Reference proteome</keyword>
<feature type="compositionally biased region" description="Low complexity" evidence="1">
    <location>
        <begin position="11"/>
        <end position="26"/>
    </location>
</feature>
<feature type="compositionally biased region" description="Polar residues" evidence="1">
    <location>
        <begin position="1"/>
        <end position="10"/>
    </location>
</feature>
<evidence type="ECO:0000313" key="2">
    <source>
        <dbReference type="EMBL" id="MCD7466194.1"/>
    </source>
</evidence>
<name>A0ABS8T6D4_DATST</name>
<accession>A0ABS8T6D4</accession>